<organism evidence="5 6">
    <name type="scientific">Kaistia hirudinis</name>
    <dbReference type="NCBI Taxonomy" id="1293440"/>
    <lineage>
        <taxon>Bacteria</taxon>
        <taxon>Pseudomonadati</taxon>
        <taxon>Pseudomonadota</taxon>
        <taxon>Alphaproteobacteria</taxon>
        <taxon>Hyphomicrobiales</taxon>
        <taxon>Kaistiaceae</taxon>
        <taxon>Kaistia</taxon>
    </lineage>
</organism>
<dbReference type="InterPro" id="IPR036188">
    <property type="entry name" value="FAD/NAD-bd_sf"/>
</dbReference>
<gene>
    <name evidence="5" type="ORF">GGR25_000132</name>
</gene>
<proteinExistence type="predicted"/>
<dbReference type="Pfam" id="PF07992">
    <property type="entry name" value="Pyr_redox_2"/>
    <property type="match status" value="1"/>
</dbReference>
<evidence type="ECO:0000256" key="1">
    <source>
        <dbReference type="ARBA" id="ARBA00018719"/>
    </source>
</evidence>
<dbReference type="PRINTS" id="PR00469">
    <property type="entry name" value="PNDRDTASEII"/>
</dbReference>
<dbReference type="SUPFAM" id="SSF51905">
    <property type="entry name" value="FAD/NAD(P)-binding domain"/>
    <property type="match status" value="1"/>
</dbReference>
<dbReference type="InterPro" id="IPR050097">
    <property type="entry name" value="Ferredoxin-NADP_redctase_2"/>
</dbReference>
<evidence type="ECO:0000313" key="6">
    <source>
        <dbReference type="Proteomes" id="UP000553963"/>
    </source>
</evidence>
<feature type="domain" description="FAD/NAD(P)-binding" evidence="4">
    <location>
        <begin position="3"/>
        <end position="284"/>
    </location>
</feature>
<evidence type="ECO:0000256" key="3">
    <source>
        <dbReference type="ARBA" id="ARBA00023002"/>
    </source>
</evidence>
<dbReference type="Proteomes" id="UP000553963">
    <property type="component" value="Unassembled WGS sequence"/>
</dbReference>
<sequence>MQHDVIIVGGSFAGLSAAMQLARARRKVLVIDSGLPRNRFAVASHGFLGQDGRTPAAIRDEARRQLAAYSTVTFIDDEAIKAERVEGGFLLTLRGGGQEKGRLLVLATGLRDELPPIPGLAERWGRTVLHCPYCHGYEIGEGRSLGVLANGPHAAHQAALVVDWGAVTLFTQSIFEPDAEQRTLLEARGVAIERSPVTALVGDAPNLEAVRLADGRVVRVDALFTAPTIHMASPLADQLGCAFEDGPMGLMIKVDPMKETSVPGVFAAGDASSPMHNATLASAAGVMAGVGAHRSLIMEAVARR</sequence>
<dbReference type="PRINTS" id="PR00368">
    <property type="entry name" value="FADPNR"/>
</dbReference>
<evidence type="ECO:0000259" key="4">
    <source>
        <dbReference type="Pfam" id="PF07992"/>
    </source>
</evidence>
<dbReference type="RefSeq" id="WP_183396809.1">
    <property type="nucleotide sequence ID" value="NZ_JACIDS010000001.1"/>
</dbReference>
<dbReference type="Gene3D" id="3.50.50.60">
    <property type="entry name" value="FAD/NAD(P)-binding domain"/>
    <property type="match status" value="2"/>
</dbReference>
<reference evidence="5 6" key="1">
    <citation type="submission" date="2020-08" db="EMBL/GenBank/DDBJ databases">
        <title>Genomic Encyclopedia of Type Strains, Phase IV (KMG-IV): sequencing the most valuable type-strain genomes for metagenomic binning, comparative biology and taxonomic classification.</title>
        <authorList>
            <person name="Goeker M."/>
        </authorList>
    </citation>
    <scope>NUCLEOTIDE SEQUENCE [LARGE SCALE GENOMIC DNA]</scope>
    <source>
        <strain evidence="5 6">DSM 25966</strain>
    </source>
</reference>
<dbReference type="EMBL" id="JACIDS010000001">
    <property type="protein sequence ID" value="MBB3929113.1"/>
    <property type="molecule type" value="Genomic_DNA"/>
</dbReference>
<dbReference type="AlphaFoldDB" id="A0A840AIF9"/>
<dbReference type="GO" id="GO:0016491">
    <property type="term" value="F:oxidoreductase activity"/>
    <property type="evidence" value="ECO:0007669"/>
    <property type="project" value="UniProtKB-KW"/>
</dbReference>
<evidence type="ECO:0000313" key="5">
    <source>
        <dbReference type="EMBL" id="MBB3929113.1"/>
    </source>
</evidence>
<name>A0A840AIF9_9HYPH</name>
<comment type="caution">
    <text evidence="5">The sequence shown here is derived from an EMBL/GenBank/DDBJ whole genome shotgun (WGS) entry which is preliminary data.</text>
</comment>
<dbReference type="InterPro" id="IPR023753">
    <property type="entry name" value="FAD/NAD-binding_dom"/>
</dbReference>
<protein>
    <recommendedName>
        <fullName evidence="1">Thioredoxin reductase</fullName>
    </recommendedName>
</protein>
<keyword evidence="2" id="KW-0285">Flavoprotein</keyword>
<keyword evidence="3" id="KW-0560">Oxidoreductase</keyword>
<evidence type="ECO:0000256" key="2">
    <source>
        <dbReference type="ARBA" id="ARBA00022630"/>
    </source>
</evidence>
<keyword evidence="6" id="KW-1185">Reference proteome</keyword>
<dbReference type="PANTHER" id="PTHR48105">
    <property type="entry name" value="THIOREDOXIN REDUCTASE 1-RELATED-RELATED"/>
    <property type="match status" value="1"/>
</dbReference>
<accession>A0A840AIF9</accession>